<dbReference type="Proteomes" id="UP001163046">
    <property type="component" value="Unassembled WGS sequence"/>
</dbReference>
<dbReference type="AlphaFoldDB" id="A0A9X0CDZ8"/>
<evidence type="ECO:0000313" key="8">
    <source>
        <dbReference type="EMBL" id="KAJ7318663.1"/>
    </source>
</evidence>
<comment type="caution">
    <text evidence="8">The sequence shown here is derived from an EMBL/GenBank/DDBJ whole genome shotgun (WGS) entry which is preliminary data.</text>
</comment>
<evidence type="ECO:0000256" key="6">
    <source>
        <dbReference type="ARBA" id="ARBA00023136"/>
    </source>
</evidence>
<evidence type="ECO:0000313" key="9">
    <source>
        <dbReference type="Proteomes" id="UP001163046"/>
    </source>
</evidence>
<protein>
    <recommendedName>
        <fullName evidence="7">Transmembrane 9 superfamily member</fullName>
    </recommendedName>
</protein>
<accession>A0A9X0CDZ8</accession>
<sequence length="141" mass="16006">MSCCAAFYLPGLAPVSYCEPGRTSPACVSKIELFVNRLDSVETVIPYEYSKFDFCAPPLTESSPTENIGQVVFGERIRPSSYNITFKKDVTCKTLCKKSYKAGDTEDTKKLEFFRNGIALNYQNHWIIDNMPITWCYEVGR</sequence>
<dbReference type="Pfam" id="PF02990">
    <property type="entry name" value="EMP70"/>
    <property type="match status" value="1"/>
</dbReference>
<keyword evidence="3 8" id="KW-0812">Transmembrane</keyword>
<comment type="similarity">
    <text evidence="2 7">Belongs to the nonaspanin (TM9SF) (TC 9.A.2) family.</text>
</comment>
<dbReference type="EMBL" id="MU827847">
    <property type="protein sequence ID" value="KAJ7318663.1"/>
    <property type="molecule type" value="Genomic_DNA"/>
</dbReference>
<keyword evidence="4" id="KW-0732">Signal</keyword>
<gene>
    <name evidence="8" type="primary">TM9SF2_3</name>
    <name evidence="8" type="ORF">OS493_037365</name>
</gene>
<dbReference type="PANTHER" id="PTHR10766:SF176">
    <property type="entry name" value="TRANSMEMBRANE 9 SUPERFAMILY MEMBER"/>
    <property type="match status" value="1"/>
</dbReference>
<dbReference type="PANTHER" id="PTHR10766">
    <property type="entry name" value="TRANSMEMBRANE 9 SUPERFAMILY PROTEIN"/>
    <property type="match status" value="1"/>
</dbReference>
<keyword evidence="9" id="KW-1185">Reference proteome</keyword>
<evidence type="ECO:0000256" key="3">
    <source>
        <dbReference type="ARBA" id="ARBA00022692"/>
    </source>
</evidence>
<evidence type="ECO:0000256" key="7">
    <source>
        <dbReference type="RuleBase" id="RU363079"/>
    </source>
</evidence>
<dbReference type="GO" id="GO:0016020">
    <property type="term" value="C:membrane"/>
    <property type="evidence" value="ECO:0007669"/>
    <property type="project" value="UniProtKB-SubCell"/>
</dbReference>
<proteinExistence type="inferred from homology"/>
<keyword evidence="6" id="KW-0472">Membrane</keyword>
<evidence type="ECO:0000256" key="4">
    <source>
        <dbReference type="ARBA" id="ARBA00022729"/>
    </source>
</evidence>
<dbReference type="InterPro" id="IPR004240">
    <property type="entry name" value="EMP70"/>
</dbReference>
<keyword evidence="5" id="KW-1133">Transmembrane helix</keyword>
<name>A0A9X0CDZ8_9CNID</name>
<dbReference type="GO" id="GO:0072657">
    <property type="term" value="P:protein localization to membrane"/>
    <property type="evidence" value="ECO:0007669"/>
    <property type="project" value="TreeGrafter"/>
</dbReference>
<dbReference type="OrthoDB" id="6017701at2759"/>
<evidence type="ECO:0000256" key="2">
    <source>
        <dbReference type="ARBA" id="ARBA00005227"/>
    </source>
</evidence>
<evidence type="ECO:0000256" key="1">
    <source>
        <dbReference type="ARBA" id="ARBA00004141"/>
    </source>
</evidence>
<comment type="subcellular location">
    <subcellularLocation>
        <location evidence="1">Membrane</location>
        <topology evidence="1">Multi-pass membrane protein</topology>
    </subcellularLocation>
</comment>
<reference evidence="8" key="1">
    <citation type="submission" date="2023-01" db="EMBL/GenBank/DDBJ databases">
        <title>Genome assembly of the deep-sea coral Lophelia pertusa.</title>
        <authorList>
            <person name="Herrera S."/>
            <person name="Cordes E."/>
        </authorList>
    </citation>
    <scope>NUCLEOTIDE SEQUENCE</scope>
    <source>
        <strain evidence="8">USNM1676648</strain>
        <tissue evidence="8">Polyp</tissue>
    </source>
</reference>
<evidence type="ECO:0000256" key="5">
    <source>
        <dbReference type="ARBA" id="ARBA00022989"/>
    </source>
</evidence>
<organism evidence="8 9">
    <name type="scientific">Desmophyllum pertusum</name>
    <dbReference type="NCBI Taxonomy" id="174260"/>
    <lineage>
        <taxon>Eukaryota</taxon>
        <taxon>Metazoa</taxon>
        <taxon>Cnidaria</taxon>
        <taxon>Anthozoa</taxon>
        <taxon>Hexacorallia</taxon>
        <taxon>Scleractinia</taxon>
        <taxon>Caryophylliina</taxon>
        <taxon>Caryophylliidae</taxon>
        <taxon>Desmophyllum</taxon>
    </lineage>
</organism>